<feature type="non-terminal residue" evidence="1">
    <location>
        <position position="1"/>
    </location>
</feature>
<protein>
    <submittedName>
        <fullName evidence="1">Uncharacterized protein</fullName>
    </submittedName>
</protein>
<dbReference type="AlphaFoldDB" id="A0A0F9L0J6"/>
<sequence>ADTSADLVDRVELVGNWLFTEAQARTFHAKADAASALIPLASATEYPDDVLADERLRITDDLEQWTGRSWVPRYCRVELKGRGSPILPLSGIPRTSDGFPLNRSGRLTDIAQLLTLSVGGTSQTVGNYVLDPVGGNLISKAASFPSAPRSNPYNVVAEYVYGMPTIVDGVDRIALKLLVDRLVPSAFPDRALSVDTDFGTTRFVQPGGPQDNKSRVPEVNQWLRDHNYRIPLGVL</sequence>
<dbReference type="EMBL" id="LAZR01013575">
    <property type="protein sequence ID" value="KKM21325.1"/>
    <property type="molecule type" value="Genomic_DNA"/>
</dbReference>
<name>A0A0F9L0J6_9ZZZZ</name>
<evidence type="ECO:0000313" key="1">
    <source>
        <dbReference type="EMBL" id="KKM21325.1"/>
    </source>
</evidence>
<proteinExistence type="predicted"/>
<reference evidence="1" key="1">
    <citation type="journal article" date="2015" name="Nature">
        <title>Complex archaea that bridge the gap between prokaryotes and eukaryotes.</title>
        <authorList>
            <person name="Spang A."/>
            <person name="Saw J.H."/>
            <person name="Jorgensen S.L."/>
            <person name="Zaremba-Niedzwiedzka K."/>
            <person name="Martijn J."/>
            <person name="Lind A.E."/>
            <person name="van Eijk R."/>
            <person name="Schleper C."/>
            <person name="Guy L."/>
            <person name="Ettema T.J."/>
        </authorList>
    </citation>
    <scope>NUCLEOTIDE SEQUENCE</scope>
</reference>
<organism evidence="1">
    <name type="scientific">marine sediment metagenome</name>
    <dbReference type="NCBI Taxonomy" id="412755"/>
    <lineage>
        <taxon>unclassified sequences</taxon>
        <taxon>metagenomes</taxon>
        <taxon>ecological metagenomes</taxon>
    </lineage>
</organism>
<comment type="caution">
    <text evidence="1">The sequence shown here is derived from an EMBL/GenBank/DDBJ whole genome shotgun (WGS) entry which is preliminary data.</text>
</comment>
<gene>
    <name evidence="1" type="ORF">LCGC14_1636490</name>
</gene>
<accession>A0A0F9L0J6</accession>